<evidence type="ECO:0000256" key="1">
    <source>
        <dbReference type="SAM" id="MobiDB-lite"/>
    </source>
</evidence>
<name>A0AAP0F6M9_9MAGN</name>
<evidence type="ECO:0000313" key="4">
    <source>
        <dbReference type="Proteomes" id="UP001419268"/>
    </source>
</evidence>
<feature type="region of interest" description="Disordered" evidence="1">
    <location>
        <begin position="395"/>
        <end position="435"/>
    </location>
</feature>
<dbReference type="AlphaFoldDB" id="A0AAP0F6M9"/>
<feature type="region of interest" description="Disordered" evidence="1">
    <location>
        <begin position="354"/>
        <end position="377"/>
    </location>
</feature>
<feature type="compositionally biased region" description="Low complexity" evidence="1">
    <location>
        <begin position="285"/>
        <end position="296"/>
    </location>
</feature>
<dbReference type="EMBL" id="JBBNAG010000009">
    <property type="protein sequence ID" value="KAK9106240.1"/>
    <property type="molecule type" value="Genomic_DNA"/>
</dbReference>
<dbReference type="Pfam" id="PF00564">
    <property type="entry name" value="PB1"/>
    <property type="match status" value="1"/>
</dbReference>
<proteinExistence type="predicted"/>
<keyword evidence="4" id="KW-1185">Reference proteome</keyword>
<dbReference type="Gene3D" id="3.10.20.90">
    <property type="entry name" value="Phosphatidylinositol 3-kinase Catalytic Subunit, Chain A, domain 1"/>
    <property type="match status" value="1"/>
</dbReference>
<dbReference type="PANTHER" id="PTHR31066">
    <property type="entry name" value="OS05G0427100 PROTEIN-RELATED"/>
    <property type="match status" value="1"/>
</dbReference>
<feature type="compositionally biased region" description="Low complexity" evidence="1">
    <location>
        <begin position="256"/>
        <end position="267"/>
    </location>
</feature>
<dbReference type="SMART" id="SM00666">
    <property type="entry name" value="PB1"/>
    <property type="match status" value="1"/>
</dbReference>
<dbReference type="FunFam" id="3.10.20.90:FF:000058">
    <property type="entry name" value="Octicosapeptide/phox/Bem1p domain kinase superfamily protein"/>
    <property type="match status" value="1"/>
</dbReference>
<dbReference type="InterPro" id="IPR053793">
    <property type="entry name" value="PB1-like"/>
</dbReference>
<feature type="compositionally biased region" description="Low complexity" evidence="1">
    <location>
        <begin position="354"/>
        <end position="364"/>
    </location>
</feature>
<sequence length="435" mass="46731">MDPPLSAAAAAATTESVESSPRSRHAESWVDEALPQVPGGGKLRLMCSYGGHIFPRPHDKSLCYIGGDTRMVVVERHTSLVDLSLRLSRTVLNGRPFTLKYQLPDEDLDSLISVTTDEDLDNMIEEYDRTSSLAKSSRLRLFLFPTKMETATSLGTLIEDSAKSVSWFVEALNGSSSSSSGGYHLPMMRGVSADSGSVNCLLGLGLGLGLDDDKSSSSVGQIGEESGGGQMIGENKRVVMTNTNNKNNSTAADLPNTNTNTNTNSNNHINQDVHSMPDSPMLETSSSFGSTSSSPSMANLPPIRVHVEDHLHHPHHHKQQQQLIGGLDESFAQMSVSTVPTTATTSVSVTVVGHKQQQQQQQQQDDGGAFLLLSSPPPPLPTNIGVVNSNNAFVVSDDERSDHGVPTAFRKPPSPHQMLHRSAELPSPDDSTMSR</sequence>
<gene>
    <name evidence="3" type="ORF">Scep_023084</name>
</gene>
<reference evidence="3 4" key="1">
    <citation type="submission" date="2024-01" db="EMBL/GenBank/DDBJ databases">
        <title>Genome assemblies of Stephania.</title>
        <authorList>
            <person name="Yang L."/>
        </authorList>
    </citation>
    <scope>NUCLEOTIDE SEQUENCE [LARGE SCALE GENOMIC DNA]</scope>
    <source>
        <strain evidence="3">JXDWG</strain>
        <tissue evidence="3">Leaf</tissue>
    </source>
</reference>
<evidence type="ECO:0000259" key="2">
    <source>
        <dbReference type="PROSITE" id="PS51745"/>
    </source>
</evidence>
<dbReference type="InterPro" id="IPR000270">
    <property type="entry name" value="PB1_dom"/>
</dbReference>
<organism evidence="3 4">
    <name type="scientific">Stephania cephalantha</name>
    <dbReference type="NCBI Taxonomy" id="152367"/>
    <lineage>
        <taxon>Eukaryota</taxon>
        <taxon>Viridiplantae</taxon>
        <taxon>Streptophyta</taxon>
        <taxon>Embryophyta</taxon>
        <taxon>Tracheophyta</taxon>
        <taxon>Spermatophyta</taxon>
        <taxon>Magnoliopsida</taxon>
        <taxon>Ranunculales</taxon>
        <taxon>Menispermaceae</taxon>
        <taxon>Menispermoideae</taxon>
        <taxon>Cissampelideae</taxon>
        <taxon>Stephania</taxon>
    </lineage>
</organism>
<dbReference type="PROSITE" id="PS51745">
    <property type="entry name" value="PB1"/>
    <property type="match status" value="1"/>
</dbReference>
<feature type="domain" description="PB1" evidence="2">
    <location>
        <begin position="42"/>
        <end position="146"/>
    </location>
</feature>
<accession>A0AAP0F6M9</accession>
<dbReference type="SUPFAM" id="SSF54277">
    <property type="entry name" value="CAD &amp; PB1 domains"/>
    <property type="match status" value="1"/>
</dbReference>
<evidence type="ECO:0000313" key="3">
    <source>
        <dbReference type="EMBL" id="KAK9106240.1"/>
    </source>
</evidence>
<dbReference type="InterPro" id="IPR053198">
    <property type="entry name" value="Gynoecium_Dev_Regulator"/>
</dbReference>
<feature type="region of interest" description="Disordered" evidence="1">
    <location>
        <begin position="1"/>
        <end position="28"/>
    </location>
</feature>
<feature type="region of interest" description="Disordered" evidence="1">
    <location>
        <begin position="243"/>
        <end position="300"/>
    </location>
</feature>
<dbReference type="PANTHER" id="PTHR31066:SF27">
    <property type="entry name" value="EXPRESSED PROTEIN"/>
    <property type="match status" value="1"/>
</dbReference>
<dbReference type="Proteomes" id="UP001419268">
    <property type="component" value="Unassembled WGS sequence"/>
</dbReference>
<protein>
    <recommendedName>
        <fullName evidence="2">PB1 domain-containing protein</fullName>
    </recommendedName>
</protein>
<comment type="caution">
    <text evidence="3">The sequence shown here is derived from an EMBL/GenBank/DDBJ whole genome shotgun (WGS) entry which is preliminary data.</text>
</comment>
<dbReference type="CDD" id="cd06410">
    <property type="entry name" value="PB1_UP2"/>
    <property type="match status" value="1"/>
</dbReference>